<evidence type="ECO:0000256" key="1">
    <source>
        <dbReference type="PROSITE-ProRule" id="PRU00042"/>
    </source>
</evidence>
<comment type="caution">
    <text evidence="3">The sequence shown here is derived from an EMBL/GenBank/DDBJ whole genome shotgun (WGS) entry which is preliminary data.</text>
</comment>
<evidence type="ECO:0000313" key="3">
    <source>
        <dbReference type="EMBL" id="KAJ8967272.1"/>
    </source>
</evidence>
<name>A0ABQ9IWK8_9CUCU</name>
<protein>
    <recommendedName>
        <fullName evidence="2">C2H2-type domain-containing protein</fullName>
    </recommendedName>
</protein>
<feature type="domain" description="C2H2-type" evidence="2">
    <location>
        <begin position="33"/>
        <end position="60"/>
    </location>
</feature>
<reference evidence="3" key="1">
    <citation type="journal article" date="2023" name="Insect Mol. Biol.">
        <title>Genome sequencing provides insights into the evolution of gene families encoding plant cell wall-degrading enzymes in longhorned beetles.</title>
        <authorList>
            <person name="Shin N.R."/>
            <person name="Okamura Y."/>
            <person name="Kirsch R."/>
            <person name="Pauchet Y."/>
        </authorList>
    </citation>
    <scope>NUCLEOTIDE SEQUENCE</scope>
    <source>
        <strain evidence="3">MMC_N1</strain>
    </source>
</reference>
<dbReference type="EMBL" id="JAPWTJ010002216">
    <property type="protein sequence ID" value="KAJ8967272.1"/>
    <property type="molecule type" value="Genomic_DNA"/>
</dbReference>
<dbReference type="SMART" id="SM00355">
    <property type="entry name" value="ZnF_C2H2"/>
    <property type="match status" value="1"/>
</dbReference>
<evidence type="ECO:0000259" key="2">
    <source>
        <dbReference type="PROSITE" id="PS50157"/>
    </source>
</evidence>
<keyword evidence="1" id="KW-0479">Metal-binding</keyword>
<dbReference type="PROSITE" id="PS50157">
    <property type="entry name" value="ZINC_FINGER_C2H2_2"/>
    <property type="match status" value="1"/>
</dbReference>
<sequence length="76" mass="8707">MFAVVFRLRRQVLNAIGLLFGRSVHEGTKEFAAKCTECGKTFNDRGYLSSHMKIHRDKKRVRLPTLPQEVQSEGCL</sequence>
<keyword evidence="1" id="KW-0862">Zinc</keyword>
<organism evidence="3 4">
    <name type="scientific">Molorchus minor</name>
    <dbReference type="NCBI Taxonomy" id="1323400"/>
    <lineage>
        <taxon>Eukaryota</taxon>
        <taxon>Metazoa</taxon>
        <taxon>Ecdysozoa</taxon>
        <taxon>Arthropoda</taxon>
        <taxon>Hexapoda</taxon>
        <taxon>Insecta</taxon>
        <taxon>Pterygota</taxon>
        <taxon>Neoptera</taxon>
        <taxon>Endopterygota</taxon>
        <taxon>Coleoptera</taxon>
        <taxon>Polyphaga</taxon>
        <taxon>Cucujiformia</taxon>
        <taxon>Chrysomeloidea</taxon>
        <taxon>Cerambycidae</taxon>
        <taxon>Lamiinae</taxon>
        <taxon>Monochamini</taxon>
        <taxon>Molorchus</taxon>
    </lineage>
</organism>
<dbReference type="InterPro" id="IPR013087">
    <property type="entry name" value="Znf_C2H2_type"/>
</dbReference>
<dbReference type="InterPro" id="IPR036236">
    <property type="entry name" value="Znf_C2H2_sf"/>
</dbReference>
<accession>A0ABQ9IWK8</accession>
<keyword evidence="1" id="KW-0863">Zinc-finger</keyword>
<keyword evidence="4" id="KW-1185">Reference proteome</keyword>
<proteinExistence type="predicted"/>
<dbReference type="SUPFAM" id="SSF57667">
    <property type="entry name" value="beta-beta-alpha zinc fingers"/>
    <property type="match status" value="1"/>
</dbReference>
<gene>
    <name evidence="3" type="ORF">NQ317_016283</name>
</gene>
<evidence type="ECO:0000313" key="4">
    <source>
        <dbReference type="Proteomes" id="UP001162164"/>
    </source>
</evidence>
<dbReference type="Pfam" id="PF00096">
    <property type="entry name" value="zf-C2H2"/>
    <property type="match status" value="1"/>
</dbReference>
<dbReference type="Gene3D" id="3.30.160.60">
    <property type="entry name" value="Classic Zinc Finger"/>
    <property type="match status" value="1"/>
</dbReference>
<dbReference type="Proteomes" id="UP001162164">
    <property type="component" value="Unassembled WGS sequence"/>
</dbReference>
<dbReference type="PROSITE" id="PS00028">
    <property type="entry name" value="ZINC_FINGER_C2H2_1"/>
    <property type="match status" value="1"/>
</dbReference>